<sequence length="175" mass="19428">MASNVKERERLNERFVHWDNNGDGTIDRSDFEAEAREIMRNLGEDETSPRGRAVYDAYTQMWDFLASKAGRSSLNSDEFAAVAEAEIISQGDAGFSRVLRPTIRAIVDLLDTDGDGRISPDEFKRWLDAVGVAADPGDIFGRIDTNGNGYLSVDELMAAVRDYHLGRSDVPLLGR</sequence>
<evidence type="ECO:0000313" key="5">
    <source>
        <dbReference type="Proteomes" id="UP000031675"/>
    </source>
</evidence>
<dbReference type="Proteomes" id="UP000031675">
    <property type="component" value="Unassembled WGS sequence"/>
</dbReference>
<dbReference type="STRING" id="183763.LP52_13940"/>
<evidence type="ECO:0000259" key="3">
    <source>
        <dbReference type="PROSITE" id="PS50222"/>
    </source>
</evidence>
<dbReference type="GO" id="GO:0005509">
    <property type="term" value="F:calcium ion binding"/>
    <property type="evidence" value="ECO:0007669"/>
    <property type="project" value="InterPro"/>
</dbReference>
<dbReference type="PANTHER" id="PTHR10891">
    <property type="entry name" value="EF-HAND CALCIUM-BINDING DOMAIN CONTAINING PROTEIN"/>
    <property type="match status" value="1"/>
</dbReference>
<comment type="caution">
    <text evidence="4">The sequence shown here is derived from an EMBL/GenBank/DDBJ whole genome shotgun (WGS) entry which is preliminary data.</text>
</comment>
<name>A0A0C2FG94_9ACTN</name>
<dbReference type="InterPro" id="IPR018247">
    <property type="entry name" value="EF_Hand_1_Ca_BS"/>
</dbReference>
<feature type="domain" description="EF-hand" evidence="3">
    <location>
        <begin position="6"/>
        <end position="41"/>
    </location>
</feature>
<keyword evidence="5" id="KW-1185">Reference proteome</keyword>
<dbReference type="Pfam" id="PF13202">
    <property type="entry name" value="EF-hand_5"/>
    <property type="match status" value="1"/>
</dbReference>
<dbReference type="SUPFAM" id="SSF47473">
    <property type="entry name" value="EF-hand"/>
    <property type="match status" value="1"/>
</dbReference>
<reference evidence="5" key="1">
    <citation type="journal article" date="2015" name="Chem. Biol.">
        <title>Structure, bioactivity, and resistance mechanism of streptomonomicin, an unusual lasso Peptide from an understudied halophilic actinomycete.</title>
        <authorList>
            <person name="Metelev M."/>
            <person name="Tietz J.I."/>
            <person name="Melby J.O."/>
            <person name="Blair P.M."/>
            <person name="Zhu L."/>
            <person name="Livnat I."/>
            <person name="Severinov K."/>
            <person name="Mitchell D.A."/>
        </authorList>
    </citation>
    <scope>NUCLEOTIDE SEQUENCE [LARGE SCALE GENOMIC DNA]</scope>
    <source>
        <strain evidence="5">YIM 90003</strain>
    </source>
</reference>
<dbReference type="InterPro" id="IPR039647">
    <property type="entry name" value="EF_hand_pair_protein_CML-like"/>
</dbReference>
<dbReference type="AlphaFoldDB" id="A0A0C2FG94"/>
<accession>A0A0C2FG94</accession>
<dbReference type="Pfam" id="PF13499">
    <property type="entry name" value="EF-hand_7"/>
    <property type="match status" value="1"/>
</dbReference>
<dbReference type="PROSITE" id="PS00018">
    <property type="entry name" value="EF_HAND_1"/>
    <property type="match status" value="3"/>
</dbReference>
<dbReference type="InterPro" id="IPR002048">
    <property type="entry name" value="EF_hand_dom"/>
</dbReference>
<proteinExistence type="predicted"/>
<organism evidence="4 5">
    <name type="scientific">Streptomonospora alba</name>
    <dbReference type="NCBI Taxonomy" id="183763"/>
    <lineage>
        <taxon>Bacteria</taxon>
        <taxon>Bacillati</taxon>
        <taxon>Actinomycetota</taxon>
        <taxon>Actinomycetes</taxon>
        <taxon>Streptosporangiales</taxon>
        <taxon>Nocardiopsidaceae</taxon>
        <taxon>Streptomonospora</taxon>
    </lineage>
</organism>
<evidence type="ECO:0000256" key="1">
    <source>
        <dbReference type="ARBA" id="ARBA00022723"/>
    </source>
</evidence>
<evidence type="ECO:0000256" key="2">
    <source>
        <dbReference type="ARBA" id="ARBA00022737"/>
    </source>
</evidence>
<dbReference type="EMBL" id="JROO01000027">
    <property type="protein sequence ID" value="KIH98264.1"/>
    <property type="molecule type" value="Genomic_DNA"/>
</dbReference>
<dbReference type="RefSeq" id="WP_040273897.1">
    <property type="nucleotide sequence ID" value="NZ_JROO01000027.1"/>
</dbReference>
<dbReference type="OrthoDB" id="465673at2"/>
<dbReference type="SMART" id="SM00054">
    <property type="entry name" value="EFh"/>
    <property type="match status" value="3"/>
</dbReference>
<protein>
    <submittedName>
        <fullName evidence="4">Signal transduction protein</fullName>
    </submittedName>
</protein>
<dbReference type="Gene3D" id="1.10.238.10">
    <property type="entry name" value="EF-hand"/>
    <property type="match status" value="1"/>
</dbReference>
<gene>
    <name evidence="4" type="ORF">LP52_13940</name>
</gene>
<dbReference type="InterPro" id="IPR011992">
    <property type="entry name" value="EF-hand-dom_pair"/>
</dbReference>
<feature type="domain" description="EF-hand" evidence="3">
    <location>
        <begin position="98"/>
        <end position="133"/>
    </location>
</feature>
<evidence type="ECO:0000313" key="4">
    <source>
        <dbReference type="EMBL" id="KIH98264.1"/>
    </source>
</evidence>
<keyword evidence="1" id="KW-0479">Metal-binding</keyword>
<keyword evidence="2" id="KW-0677">Repeat</keyword>
<dbReference type="CDD" id="cd00051">
    <property type="entry name" value="EFh"/>
    <property type="match status" value="1"/>
</dbReference>
<feature type="domain" description="EF-hand" evidence="3">
    <location>
        <begin position="138"/>
        <end position="166"/>
    </location>
</feature>
<dbReference type="PROSITE" id="PS50222">
    <property type="entry name" value="EF_HAND_2"/>
    <property type="match status" value="3"/>
</dbReference>